<feature type="region of interest" description="Disordered" evidence="1">
    <location>
        <begin position="33"/>
        <end position="61"/>
    </location>
</feature>
<comment type="caution">
    <text evidence="2">The sequence shown here is derived from an EMBL/GenBank/DDBJ whole genome shotgun (WGS) entry which is preliminary data.</text>
</comment>
<reference evidence="2 3" key="1">
    <citation type="journal article" date="2014" name="FEMS Microbiol. Ecol.">
        <title>Sphaerotilus natans encrusted with nanoball-shaped Fe(III) oxide minerals formed by nitrate-reducing mixotrophic Fe(II) oxidation.</title>
        <authorList>
            <person name="Park S."/>
            <person name="Kim D.H."/>
            <person name="Lee J.H."/>
            <person name="Hur H.G."/>
        </authorList>
    </citation>
    <scope>NUCLEOTIDE SEQUENCE [LARGE SCALE GENOMIC DNA]</scope>
    <source>
        <strain evidence="2 3">DSM 6575</strain>
    </source>
</reference>
<evidence type="ECO:0000313" key="2">
    <source>
        <dbReference type="EMBL" id="KDB51998.1"/>
    </source>
</evidence>
<proteinExistence type="predicted"/>
<accession>A0A059KLM9</accession>
<evidence type="ECO:0008006" key="4">
    <source>
        <dbReference type="Google" id="ProtNLM"/>
    </source>
</evidence>
<dbReference type="Proteomes" id="UP000026714">
    <property type="component" value="Unassembled WGS sequence"/>
</dbReference>
<gene>
    <name evidence="2" type="ORF">X805_23680</name>
</gene>
<dbReference type="eggNOG" id="COG3728">
    <property type="taxonomic scope" value="Bacteria"/>
</dbReference>
<dbReference type="STRING" id="34103.SAMN05421778_101301"/>
<sequence length="169" mass="18905">MSYRRGACRHCYGKGHRYQFTPAEFEDAQLEHQAKQQKNPALPDFDPKGGVGYNPKRQPNPDCPECFGDGRGRVVVHDTDGLGVNEAALYEGVKVSKDGIEVLMADRMVALSHVARHVGFYKEDNEQGPVVSFDAADLDARFAASISESVRRQEALREERRKLREGRDG</sequence>
<evidence type="ECO:0000313" key="3">
    <source>
        <dbReference type="Proteomes" id="UP000026714"/>
    </source>
</evidence>
<organism evidence="2 3">
    <name type="scientific">Sphaerotilus natans subsp. natans DSM 6575</name>
    <dbReference type="NCBI Taxonomy" id="1286631"/>
    <lineage>
        <taxon>Bacteria</taxon>
        <taxon>Pseudomonadati</taxon>
        <taxon>Pseudomonadota</taxon>
        <taxon>Betaproteobacteria</taxon>
        <taxon>Burkholderiales</taxon>
        <taxon>Sphaerotilaceae</taxon>
        <taxon>Sphaerotilus</taxon>
    </lineage>
</organism>
<dbReference type="AlphaFoldDB" id="A0A059KLM9"/>
<evidence type="ECO:0000256" key="1">
    <source>
        <dbReference type="SAM" id="MobiDB-lite"/>
    </source>
</evidence>
<dbReference type="EMBL" id="AZRA01000061">
    <property type="protein sequence ID" value="KDB51998.1"/>
    <property type="molecule type" value="Genomic_DNA"/>
</dbReference>
<protein>
    <recommendedName>
        <fullName evidence="4">Terminase small subunit</fullName>
    </recommendedName>
</protein>
<keyword evidence="3" id="KW-1185">Reference proteome</keyword>
<name>A0A059KLM9_9BURK</name>